<evidence type="ECO:0000313" key="2">
    <source>
        <dbReference type="Proteomes" id="UP000246464"/>
    </source>
</evidence>
<sequence length="90" mass="10486">MAGRNIWERIEETYTEMLRQLIMLIDDIRKKDGAPREPAAFVRRFYERFTLVSLREIGASDFAFVQAKPHGSKYAHEMLTREASTDPLVP</sequence>
<evidence type="ECO:0000313" key="1">
    <source>
        <dbReference type="EMBL" id="AWP05311.1"/>
    </source>
</evidence>
<protein>
    <submittedName>
        <fullName evidence="1">Uncharacterized protein</fullName>
    </submittedName>
</protein>
<name>A0A2U9BMV6_SCOMX</name>
<organism evidence="1 2">
    <name type="scientific">Scophthalmus maximus</name>
    <name type="common">Turbot</name>
    <name type="synonym">Psetta maxima</name>
    <dbReference type="NCBI Taxonomy" id="52904"/>
    <lineage>
        <taxon>Eukaryota</taxon>
        <taxon>Metazoa</taxon>
        <taxon>Chordata</taxon>
        <taxon>Craniata</taxon>
        <taxon>Vertebrata</taxon>
        <taxon>Euteleostomi</taxon>
        <taxon>Actinopterygii</taxon>
        <taxon>Neopterygii</taxon>
        <taxon>Teleostei</taxon>
        <taxon>Neoteleostei</taxon>
        <taxon>Acanthomorphata</taxon>
        <taxon>Carangaria</taxon>
        <taxon>Pleuronectiformes</taxon>
        <taxon>Pleuronectoidei</taxon>
        <taxon>Scophthalmidae</taxon>
        <taxon>Scophthalmus</taxon>
    </lineage>
</organism>
<dbReference type="AlphaFoldDB" id="A0A2U9BMV6"/>
<dbReference type="EMBL" id="CP026250">
    <property type="protein sequence ID" value="AWP05311.1"/>
    <property type="molecule type" value="Genomic_DNA"/>
</dbReference>
<accession>A0A2U9BMV6</accession>
<keyword evidence="2" id="KW-1185">Reference proteome</keyword>
<proteinExistence type="predicted"/>
<gene>
    <name evidence="1" type="ORF">SMAX5B_011329</name>
</gene>
<dbReference type="Proteomes" id="UP000246464">
    <property type="component" value="Chromosome 8"/>
</dbReference>
<reference evidence="1 2" key="1">
    <citation type="submission" date="2017-12" db="EMBL/GenBank/DDBJ databases">
        <title>Integrating genomic resources of turbot (Scophthalmus maximus) in depth evaluation of genetic and physical mapping variation across individuals.</title>
        <authorList>
            <person name="Martinez P."/>
        </authorList>
    </citation>
    <scope>NUCLEOTIDE SEQUENCE [LARGE SCALE GENOMIC DNA]</scope>
</reference>